<dbReference type="GO" id="GO:0046872">
    <property type="term" value="F:metal ion binding"/>
    <property type="evidence" value="ECO:0007669"/>
    <property type="project" value="UniProtKB-KW"/>
</dbReference>
<dbReference type="STRING" id="1390249.BHU72_11330"/>
<gene>
    <name evidence="3" type="ORF">BHU72_11330</name>
</gene>
<evidence type="ECO:0000259" key="2">
    <source>
        <dbReference type="PROSITE" id="PS51819"/>
    </source>
</evidence>
<dbReference type="Gene3D" id="3.10.180.10">
    <property type="entry name" value="2,3-Dihydroxybiphenyl 1,2-Dioxygenase, domain 1"/>
    <property type="match status" value="1"/>
</dbReference>
<name>A0A1E5L7X8_9FIRM</name>
<dbReference type="EMBL" id="MJAT01000006">
    <property type="protein sequence ID" value="OEH86267.1"/>
    <property type="molecule type" value="Genomic_DNA"/>
</dbReference>
<dbReference type="Pfam" id="PF00903">
    <property type="entry name" value="Glyoxalase"/>
    <property type="match status" value="1"/>
</dbReference>
<dbReference type="GO" id="GO:0046491">
    <property type="term" value="P:L-methylmalonyl-CoA metabolic process"/>
    <property type="evidence" value="ECO:0007669"/>
    <property type="project" value="TreeGrafter"/>
</dbReference>
<keyword evidence="1" id="KW-0479">Metal-binding</keyword>
<dbReference type="InterPro" id="IPR051785">
    <property type="entry name" value="MMCE/EMCE_epimerase"/>
</dbReference>
<accession>A0A1E5L7X8</accession>
<evidence type="ECO:0000313" key="4">
    <source>
        <dbReference type="Proteomes" id="UP000095255"/>
    </source>
</evidence>
<organism evidence="3 4">
    <name type="scientific">Desulfuribacillus stibiiarsenatis</name>
    <dbReference type="NCBI Taxonomy" id="1390249"/>
    <lineage>
        <taxon>Bacteria</taxon>
        <taxon>Bacillati</taxon>
        <taxon>Bacillota</taxon>
        <taxon>Desulfuribacillia</taxon>
        <taxon>Desulfuribacillales</taxon>
        <taxon>Desulfuribacillaceae</taxon>
        <taxon>Desulfuribacillus</taxon>
    </lineage>
</organism>
<dbReference type="InterPro" id="IPR004360">
    <property type="entry name" value="Glyas_Fos-R_dOase_dom"/>
</dbReference>
<dbReference type="Proteomes" id="UP000095255">
    <property type="component" value="Unassembled WGS sequence"/>
</dbReference>
<evidence type="ECO:0000313" key="3">
    <source>
        <dbReference type="EMBL" id="OEH86267.1"/>
    </source>
</evidence>
<protein>
    <recommendedName>
        <fullName evidence="2">VOC domain-containing protein</fullName>
    </recommendedName>
</protein>
<proteinExistence type="predicted"/>
<evidence type="ECO:0000256" key="1">
    <source>
        <dbReference type="ARBA" id="ARBA00022723"/>
    </source>
</evidence>
<keyword evidence="4" id="KW-1185">Reference proteome</keyword>
<dbReference type="AlphaFoldDB" id="A0A1E5L7X8"/>
<dbReference type="InterPro" id="IPR037523">
    <property type="entry name" value="VOC_core"/>
</dbReference>
<dbReference type="InterPro" id="IPR029068">
    <property type="entry name" value="Glyas_Bleomycin-R_OHBP_Dase"/>
</dbReference>
<sequence length="149" mass="16943">MKVSKFRHVAIVVKDYKKMIDFYSKILGFEIIREIEVSNEEFRKGIGLPNAVAKGAHLAIPGNNVEIEMFQFEKKMDRCDELSIANYPGFRHIALIVENLGEAYASLKSKGIEFVSEPICMKEPPSVAGFRFVYFKDPEGNIIELNQLP</sequence>
<dbReference type="PANTHER" id="PTHR43048:SF3">
    <property type="entry name" value="METHYLMALONYL-COA EPIMERASE, MITOCHONDRIAL"/>
    <property type="match status" value="1"/>
</dbReference>
<dbReference type="SUPFAM" id="SSF54593">
    <property type="entry name" value="Glyoxalase/Bleomycin resistance protein/Dihydroxybiphenyl dioxygenase"/>
    <property type="match status" value="1"/>
</dbReference>
<dbReference type="GO" id="GO:0004493">
    <property type="term" value="F:methylmalonyl-CoA epimerase activity"/>
    <property type="evidence" value="ECO:0007669"/>
    <property type="project" value="TreeGrafter"/>
</dbReference>
<dbReference type="PANTHER" id="PTHR43048">
    <property type="entry name" value="METHYLMALONYL-COA EPIMERASE"/>
    <property type="match status" value="1"/>
</dbReference>
<reference evidence="3 4" key="1">
    <citation type="submission" date="2016-09" db="EMBL/GenBank/DDBJ databases">
        <title>Desulfuribacillus arsenicus sp. nov., an obligately anaerobic, dissimilatory arsenic- and antimonate-reducing bacterium isolated from anoxic sediments.</title>
        <authorList>
            <person name="Abin C.A."/>
            <person name="Hollibaugh J.T."/>
        </authorList>
    </citation>
    <scope>NUCLEOTIDE SEQUENCE [LARGE SCALE GENOMIC DNA]</scope>
    <source>
        <strain evidence="3 4">MLFW-2</strain>
    </source>
</reference>
<feature type="domain" description="VOC" evidence="2">
    <location>
        <begin position="5"/>
        <end position="148"/>
    </location>
</feature>
<dbReference type="PROSITE" id="PS51819">
    <property type="entry name" value="VOC"/>
    <property type="match status" value="1"/>
</dbReference>
<comment type="caution">
    <text evidence="3">The sequence shown here is derived from an EMBL/GenBank/DDBJ whole genome shotgun (WGS) entry which is preliminary data.</text>
</comment>